<dbReference type="EMBL" id="DRZC01000073">
    <property type="protein sequence ID" value="HHQ80789.1"/>
    <property type="molecule type" value="Genomic_DNA"/>
</dbReference>
<sequence length="121" mass="12967">MQKQNDQIIVTTLESIPGYRIVKVLGIARGGIVKAKHLGKDIVAVLRNIAGGEVKEYTQLLAEAREEALKRMTEDAKNRGANAVVGVRFMTSAIGGGLAEIFAYGTAVVVEPELQTGEEKS</sequence>
<dbReference type="HAMAP" id="MF_00338">
    <property type="entry name" value="UPF0145"/>
    <property type="match status" value="1"/>
</dbReference>
<dbReference type="Pfam" id="PF01906">
    <property type="entry name" value="YbjQ_1"/>
    <property type="match status" value="1"/>
</dbReference>
<accession>A0A7J3ZL42</accession>
<dbReference type="InterPro" id="IPR002765">
    <property type="entry name" value="UPF0145_YbjQ-like"/>
</dbReference>
<dbReference type="AlphaFoldDB" id="A0A7J3ZL42"/>
<dbReference type="PANTHER" id="PTHR34068">
    <property type="entry name" value="UPF0145 PROTEIN YBJQ"/>
    <property type="match status" value="1"/>
</dbReference>
<name>A0A7J3ZL42_9CREN</name>
<dbReference type="InterPro" id="IPR035439">
    <property type="entry name" value="UPF0145_dom_sf"/>
</dbReference>
<reference evidence="3" key="1">
    <citation type="journal article" date="2020" name="mSystems">
        <title>Genome- and Community-Level Interaction Insights into Carbon Utilization and Element Cycling Functions of Hydrothermarchaeota in Hydrothermal Sediment.</title>
        <authorList>
            <person name="Zhou Z."/>
            <person name="Liu Y."/>
            <person name="Xu W."/>
            <person name="Pan J."/>
            <person name="Luo Z.H."/>
            <person name="Li M."/>
        </authorList>
    </citation>
    <scope>NUCLEOTIDE SEQUENCE [LARGE SCALE GENOMIC DNA]</scope>
    <source>
        <strain evidence="3">SpSt-1116</strain>
    </source>
</reference>
<evidence type="ECO:0000256" key="1">
    <source>
        <dbReference type="ARBA" id="ARBA00010751"/>
    </source>
</evidence>
<comment type="caution">
    <text evidence="3">The sequence shown here is derived from an EMBL/GenBank/DDBJ whole genome shotgun (WGS) entry which is preliminary data.</text>
</comment>
<evidence type="ECO:0000256" key="2">
    <source>
        <dbReference type="HAMAP-Rule" id="MF_00338"/>
    </source>
</evidence>
<evidence type="ECO:0000313" key="3">
    <source>
        <dbReference type="EMBL" id="HHQ80789.1"/>
    </source>
</evidence>
<gene>
    <name evidence="3" type="ORF">ENM78_05015</name>
</gene>
<dbReference type="Gene3D" id="3.30.110.70">
    <property type="entry name" value="Hypothetical protein apc22750. Chain B"/>
    <property type="match status" value="1"/>
</dbReference>
<dbReference type="PANTHER" id="PTHR34068:SF2">
    <property type="entry name" value="UPF0145 PROTEIN SCO3412"/>
    <property type="match status" value="1"/>
</dbReference>
<protein>
    <recommendedName>
        <fullName evidence="2">UPF0145 protein ENM78_05015</fullName>
    </recommendedName>
</protein>
<comment type="similarity">
    <text evidence="1 2">Belongs to the UPF0145 family.</text>
</comment>
<dbReference type="SUPFAM" id="SSF117782">
    <property type="entry name" value="YbjQ-like"/>
    <property type="match status" value="1"/>
</dbReference>
<proteinExistence type="inferred from homology"/>
<organism evidence="3">
    <name type="scientific">Fervidicoccus fontis</name>
    <dbReference type="NCBI Taxonomy" id="683846"/>
    <lineage>
        <taxon>Archaea</taxon>
        <taxon>Thermoproteota</taxon>
        <taxon>Thermoprotei</taxon>
        <taxon>Fervidicoccales</taxon>
        <taxon>Fervidicoccaceae</taxon>
        <taxon>Fervidicoccus</taxon>
    </lineage>
</organism>